<keyword evidence="3" id="KW-1185">Reference proteome</keyword>
<organism evidence="2 3">
    <name type="scientific">Riccia sorocarpa</name>
    <dbReference type="NCBI Taxonomy" id="122646"/>
    <lineage>
        <taxon>Eukaryota</taxon>
        <taxon>Viridiplantae</taxon>
        <taxon>Streptophyta</taxon>
        <taxon>Embryophyta</taxon>
        <taxon>Marchantiophyta</taxon>
        <taxon>Marchantiopsida</taxon>
        <taxon>Marchantiidae</taxon>
        <taxon>Marchantiales</taxon>
        <taxon>Ricciaceae</taxon>
        <taxon>Riccia</taxon>
    </lineage>
</organism>
<reference evidence="2 3" key="1">
    <citation type="submission" date="2024-09" db="EMBL/GenBank/DDBJ databases">
        <title>Chromosome-scale assembly of Riccia sorocarpa.</title>
        <authorList>
            <person name="Paukszto L."/>
        </authorList>
    </citation>
    <scope>NUCLEOTIDE SEQUENCE [LARGE SCALE GENOMIC DNA]</scope>
    <source>
        <strain evidence="2">LP-2024</strain>
        <tissue evidence="2">Aerial parts of the thallus</tissue>
    </source>
</reference>
<feature type="region of interest" description="Disordered" evidence="1">
    <location>
        <begin position="41"/>
        <end position="68"/>
    </location>
</feature>
<feature type="compositionally biased region" description="Polar residues" evidence="1">
    <location>
        <begin position="85"/>
        <end position="98"/>
    </location>
</feature>
<feature type="compositionally biased region" description="Low complexity" evidence="1">
    <location>
        <begin position="136"/>
        <end position="154"/>
    </location>
</feature>
<sequence length="252" mass="27554">MESDLQTLAAQIAMNAEENRRLQALLASQTLLAASNTMGVNGAGSSALSPSRDKGNENSSSKLEKGKMPAVQLNDRYQWPLLPNAGNQGVTKIPTTSGVPPATLHQVGMGSLRPTPIPASQRGHIIRNCPERRNNHPVNQQGNPQQNNNSQQGSRDNTKKNSEPLDTDGFQKVPQRNSQRKPHVPMKSSANPYQVLQFEEDKDTSENEEAETQPASSTQMLPNPPSTTPEENEKEKSAMDTEAEELAKENRK</sequence>
<proteinExistence type="predicted"/>
<feature type="compositionally biased region" description="Acidic residues" evidence="1">
    <location>
        <begin position="198"/>
        <end position="211"/>
    </location>
</feature>
<feature type="compositionally biased region" description="Basic and acidic residues" evidence="1">
    <location>
        <begin position="231"/>
        <end position="252"/>
    </location>
</feature>
<feature type="compositionally biased region" description="Basic and acidic residues" evidence="1">
    <location>
        <begin position="51"/>
        <end position="67"/>
    </location>
</feature>
<protein>
    <submittedName>
        <fullName evidence="2">Uncharacterized protein</fullName>
    </submittedName>
</protein>
<evidence type="ECO:0000313" key="3">
    <source>
        <dbReference type="Proteomes" id="UP001633002"/>
    </source>
</evidence>
<evidence type="ECO:0000313" key="2">
    <source>
        <dbReference type="EMBL" id="KAL3697734.1"/>
    </source>
</evidence>
<dbReference type="Proteomes" id="UP001633002">
    <property type="component" value="Unassembled WGS sequence"/>
</dbReference>
<comment type="caution">
    <text evidence="2">The sequence shown here is derived from an EMBL/GenBank/DDBJ whole genome shotgun (WGS) entry which is preliminary data.</text>
</comment>
<name>A0ABD3I3U9_9MARC</name>
<accession>A0ABD3I3U9</accession>
<evidence type="ECO:0000256" key="1">
    <source>
        <dbReference type="SAM" id="MobiDB-lite"/>
    </source>
</evidence>
<dbReference type="EMBL" id="JBJQOH010000002">
    <property type="protein sequence ID" value="KAL3697734.1"/>
    <property type="molecule type" value="Genomic_DNA"/>
</dbReference>
<gene>
    <name evidence="2" type="ORF">R1sor_011810</name>
</gene>
<dbReference type="AlphaFoldDB" id="A0ABD3I3U9"/>
<feature type="region of interest" description="Disordered" evidence="1">
    <location>
        <begin position="83"/>
        <end position="252"/>
    </location>
</feature>